<dbReference type="RefSeq" id="WP_319943000.1">
    <property type="nucleotide sequence ID" value="NZ_WEGI01000006.1"/>
</dbReference>
<dbReference type="InterPro" id="IPR036683">
    <property type="entry name" value="CO_DH_flav_C_dom_sf"/>
</dbReference>
<dbReference type="InterPro" id="IPR016166">
    <property type="entry name" value="FAD-bd_PCMH"/>
</dbReference>
<evidence type="ECO:0000313" key="5">
    <source>
        <dbReference type="EMBL" id="MQY27312.1"/>
    </source>
</evidence>
<dbReference type="AlphaFoldDB" id="A0A7K0DPJ7"/>
<dbReference type="Pfam" id="PF00941">
    <property type="entry name" value="FAD_binding_5"/>
    <property type="match status" value="1"/>
</dbReference>
<dbReference type="Proteomes" id="UP000431401">
    <property type="component" value="Unassembled WGS sequence"/>
</dbReference>
<dbReference type="InterPro" id="IPR051312">
    <property type="entry name" value="Diverse_Substr_Oxidored"/>
</dbReference>
<evidence type="ECO:0000256" key="3">
    <source>
        <dbReference type="ARBA" id="ARBA00023002"/>
    </source>
</evidence>
<accession>A0A7K0DPJ7</accession>
<dbReference type="GO" id="GO:0071949">
    <property type="term" value="F:FAD binding"/>
    <property type="evidence" value="ECO:0007669"/>
    <property type="project" value="InterPro"/>
</dbReference>
<gene>
    <name evidence="5" type="primary">kdhA_2</name>
    <name evidence="5" type="ORF">NRB56_28950</name>
</gene>
<protein>
    <submittedName>
        <fullName evidence="5">6-hydroxypseudooxynicotine dehydrogenase complex subunit alpha</fullName>
        <ecNumber evidence="5">1.5.99.14</ecNumber>
    </submittedName>
</protein>
<dbReference type="SUPFAM" id="SSF56176">
    <property type="entry name" value="FAD-binding/transporter-associated domain-like"/>
    <property type="match status" value="1"/>
</dbReference>
<dbReference type="GO" id="GO:0034909">
    <property type="term" value="F:6-hydroxypseudooxynicotine dehydrogenase activity"/>
    <property type="evidence" value="ECO:0007669"/>
    <property type="project" value="UniProtKB-EC"/>
</dbReference>
<dbReference type="SUPFAM" id="SSF55447">
    <property type="entry name" value="CO dehydrogenase flavoprotein C-terminal domain-like"/>
    <property type="match status" value="1"/>
</dbReference>
<dbReference type="InterPro" id="IPR002346">
    <property type="entry name" value="Mopterin_DH_FAD-bd"/>
</dbReference>
<dbReference type="Gene3D" id="3.30.465.10">
    <property type="match status" value="1"/>
</dbReference>
<dbReference type="PROSITE" id="PS51387">
    <property type="entry name" value="FAD_PCMH"/>
    <property type="match status" value="1"/>
</dbReference>
<reference evidence="5 6" key="1">
    <citation type="submission" date="2019-10" db="EMBL/GenBank/DDBJ databases">
        <title>Nocardia macrotermitis sp. nov. and Nocardia aurantia sp. nov., isolated from the gut of fungus growing-termite Macrotermes natalensis.</title>
        <authorList>
            <person name="Benndorf R."/>
            <person name="Schwitalla J."/>
            <person name="Martin K."/>
            <person name="De Beer W."/>
            <person name="Kaster A.-K."/>
            <person name="Vollmers J."/>
            <person name="Poulsen M."/>
            <person name="Beemelmanns C."/>
        </authorList>
    </citation>
    <scope>NUCLEOTIDE SEQUENCE [LARGE SCALE GENOMIC DNA]</scope>
    <source>
        <strain evidence="5 6">RB56</strain>
    </source>
</reference>
<keyword evidence="3 5" id="KW-0560">Oxidoreductase</keyword>
<dbReference type="SMART" id="SM01092">
    <property type="entry name" value="CO_deh_flav_C"/>
    <property type="match status" value="1"/>
</dbReference>
<dbReference type="InterPro" id="IPR036318">
    <property type="entry name" value="FAD-bd_PCMH-like_sf"/>
</dbReference>
<comment type="caution">
    <text evidence="5">The sequence shown here is derived from an EMBL/GenBank/DDBJ whole genome shotgun (WGS) entry which is preliminary data.</text>
</comment>
<keyword evidence="1" id="KW-0285">Flavoprotein</keyword>
<dbReference type="InterPro" id="IPR016169">
    <property type="entry name" value="FAD-bd_PCMH_sub2"/>
</dbReference>
<sequence length="291" mass="31230">MKPAAFEYHAPATAGEAVELLAEWGDEAKAIAGGQSLMPMMLLRLTVFDHLVDLRRLHELRGIRQREQAVWIGAGTTHSAVGRSDLIRQSAPLLARATPLIGHAQIRNRGTLGGSIAHADAAAEYPAVALTLDAEFELLSPRGTRTVAAADFFTGMWATALEPDELLTGITVPEWHGRRGFAIEEFARRSGDFAMAGATVAVGLDADSRIDRCAIGLFGLGPGPERAHHIEREVLGSHVREVSAEEVGRAATARLTSVPADLHGSANYRKRLGAVLVARAWQRAVEEATDD</sequence>
<dbReference type="FunFam" id="3.30.465.10:FF:000017">
    <property type="entry name" value="Xanthine dehydrogenase, FAD binding subunit"/>
    <property type="match status" value="1"/>
</dbReference>
<keyword evidence="2" id="KW-0274">FAD</keyword>
<name>A0A7K0DPJ7_9NOCA</name>
<dbReference type="EC" id="1.5.99.14" evidence="5"/>
<dbReference type="Pfam" id="PF03450">
    <property type="entry name" value="CO_deh_flav_C"/>
    <property type="match status" value="1"/>
</dbReference>
<proteinExistence type="predicted"/>
<dbReference type="InterPro" id="IPR005107">
    <property type="entry name" value="CO_DH_flav_C"/>
</dbReference>
<keyword evidence="6" id="KW-1185">Reference proteome</keyword>
<dbReference type="PANTHER" id="PTHR42659">
    <property type="entry name" value="XANTHINE DEHYDROGENASE SUBUNIT C-RELATED"/>
    <property type="match status" value="1"/>
</dbReference>
<evidence type="ECO:0000256" key="1">
    <source>
        <dbReference type="ARBA" id="ARBA00022630"/>
    </source>
</evidence>
<dbReference type="Gene3D" id="3.30.390.50">
    <property type="entry name" value="CO dehydrogenase flavoprotein, C-terminal domain"/>
    <property type="match status" value="1"/>
</dbReference>
<feature type="domain" description="FAD-binding PCMH-type" evidence="4">
    <location>
        <begin position="1"/>
        <end position="177"/>
    </location>
</feature>
<evidence type="ECO:0000313" key="6">
    <source>
        <dbReference type="Proteomes" id="UP000431401"/>
    </source>
</evidence>
<evidence type="ECO:0000259" key="4">
    <source>
        <dbReference type="PROSITE" id="PS51387"/>
    </source>
</evidence>
<dbReference type="Gene3D" id="3.30.43.10">
    <property type="entry name" value="Uridine Diphospho-n-acetylenolpyruvylglucosamine Reductase, domain 2"/>
    <property type="match status" value="1"/>
</dbReference>
<evidence type="ECO:0000256" key="2">
    <source>
        <dbReference type="ARBA" id="ARBA00022827"/>
    </source>
</evidence>
<dbReference type="InterPro" id="IPR016167">
    <property type="entry name" value="FAD-bd_PCMH_sub1"/>
</dbReference>
<dbReference type="EMBL" id="WEGI01000006">
    <property type="protein sequence ID" value="MQY27312.1"/>
    <property type="molecule type" value="Genomic_DNA"/>
</dbReference>
<organism evidence="5 6">
    <name type="scientific">Nocardia aurantia</name>
    <dbReference type="NCBI Taxonomy" id="2585199"/>
    <lineage>
        <taxon>Bacteria</taxon>
        <taxon>Bacillati</taxon>
        <taxon>Actinomycetota</taxon>
        <taxon>Actinomycetes</taxon>
        <taxon>Mycobacteriales</taxon>
        <taxon>Nocardiaceae</taxon>
        <taxon>Nocardia</taxon>
    </lineage>
</organism>
<dbReference type="PANTHER" id="PTHR42659:SF2">
    <property type="entry name" value="XANTHINE DEHYDROGENASE SUBUNIT C-RELATED"/>
    <property type="match status" value="1"/>
</dbReference>